<evidence type="ECO:0000259" key="2">
    <source>
        <dbReference type="Pfam" id="PF13843"/>
    </source>
</evidence>
<organism evidence="3 4">
    <name type="scientific">Synaphobranchus kaupii</name>
    <name type="common">Kaup's arrowtooth eel</name>
    <dbReference type="NCBI Taxonomy" id="118154"/>
    <lineage>
        <taxon>Eukaryota</taxon>
        <taxon>Metazoa</taxon>
        <taxon>Chordata</taxon>
        <taxon>Craniata</taxon>
        <taxon>Vertebrata</taxon>
        <taxon>Euteleostomi</taxon>
        <taxon>Actinopterygii</taxon>
        <taxon>Neopterygii</taxon>
        <taxon>Teleostei</taxon>
        <taxon>Anguilliformes</taxon>
        <taxon>Synaphobranchidae</taxon>
        <taxon>Synaphobranchus</taxon>
    </lineage>
</organism>
<feature type="domain" description="PiggyBac transposable element-derived protein" evidence="2">
    <location>
        <begin position="376"/>
        <end position="438"/>
    </location>
</feature>
<name>A0A9Q1EX16_SYNKA</name>
<dbReference type="InterPro" id="IPR029526">
    <property type="entry name" value="PGBD"/>
</dbReference>
<dbReference type="OrthoDB" id="9986773at2759"/>
<dbReference type="Proteomes" id="UP001152622">
    <property type="component" value="Chromosome 11"/>
</dbReference>
<dbReference type="EMBL" id="JAINUF010000011">
    <property type="protein sequence ID" value="KAJ8346589.1"/>
    <property type="molecule type" value="Genomic_DNA"/>
</dbReference>
<evidence type="ECO:0000256" key="1">
    <source>
        <dbReference type="SAM" id="Coils"/>
    </source>
</evidence>
<dbReference type="AlphaFoldDB" id="A0A9Q1EX16"/>
<keyword evidence="4" id="KW-1185">Reference proteome</keyword>
<evidence type="ECO:0000313" key="3">
    <source>
        <dbReference type="EMBL" id="KAJ8346589.1"/>
    </source>
</evidence>
<accession>A0A9Q1EX16</accession>
<proteinExistence type="predicted"/>
<dbReference type="Pfam" id="PF13843">
    <property type="entry name" value="DDE_Tnp_1_7"/>
    <property type="match status" value="2"/>
</dbReference>
<dbReference type="PANTHER" id="PTHR46599">
    <property type="entry name" value="PIGGYBAC TRANSPOSABLE ELEMENT-DERIVED PROTEIN 4"/>
    <property type="match status" value="1"/>
</dbReference>
<reference evidence="3" key="1">
    <citation type="journal article" date="2023" name="Science">
        <title>Genome structures resolve the early diversification of teleost fishes.</title>
        <authorList>
            <person name="Parey E."/>
            <person name="Louis A."/>
            <person name="Montfort J."/>
            <person name="Bouchez O."/>
            <person name="Roques C."/>
            <person name="Iampietro C."/>
            <person name="Lluch J."/>
            <person name="Castinel A."/>
            <person name="Donnadieu C."/>
            <person name="Desvignes T."/>
            <person name="Floi Bucao C."/>
            <person name="Jouanno E."/>
            <person name="Wen M."/>
            <person name="Mejri S."/>
            <person name="Dirks R."/>
            <person name="Jansen H."/>
            <person name="Henkel C."/>
            <person name="Chen W.J."/>
            <person name="Zahm M."/>
            <person name="Cabau C."/>
            <person name="Klopp C."/>
            <person name="Thompson A.W."/>
            <person name="Robinson-Rechavi M."/>
            <person name="Braasch I."/>
            <person name="Lecointre G."/>
            <person name="Bobe J."/>
            <person name="Postlethwait J.H."/>
            <person name="Berthelot C."/>
            <person name="Roest Crollius H."/>
            <person name="Guiguen Y."/>
        </authorList>
    </citation>
    <scope>NUCLEOTIDE SEQUENCE</scope>
    <source>
        <strain evidence="3">WJC10195</strain>
    </source>
</reference>
<feature type="domain" description="PiggyBac transposable element-derived protein" evidence="2">
    <location>
        <begin position="108"/>
        <end position="254"/>
    </location>
</feature>
<sequence length="442" mass="50600">MDVDADDYSCLLQSLKRRRALTSDELRVIAEHDMDDHQGMHCVEEDALDAELLQAQVQTEELEEEEEDDEMDCDLEPRRASEGRPLGLDLGSVRRAVRLTTSVMLREIDFFMLFFTQAIVADICGFTNRQGWELVLNRASYAGVEGVWNEVTPDEFYRFMGLLIYMGFHVLPDMHRYWGTKSLQGSWARSFMSRDRFKALLAALHVVDPATEDNQDRLKKLRYLMDHLKQKCQELFQPNQNLAIDERMVKSKAEEIFRNESEGGVKVALTLKAKTVVEDAFAQGEDVAVDIRCFCSGQSWTLCSCSCTCSSPPHDSRQGGPALIHREELKQDQASQSPSLRTDGTTWQMRMKSLISSPSAPRRTPEVQLDLQQDYSPLDLFRLFFSTDVLKLLCDYTNGNTARKHAQGLHTPWSDVDAEDMLKYLSIALYLGLAPRPRHRRW</sequence>
<evidence type="ECO:0000313" key="4">
    <source>
        <dbReference type="Proteomes" id="UP001152622"/>
    </source>
</evidence>
<gene>
    <name evidence="3" type="ORF">SKAU_G00279900</name>
</gene>
<dbReference type="PANTHER" id="PTHR46599:SF3">
    <property type="entry name" value="PIGGYBAC TRANSPOSABLE ELEMENT-DERIVED PROTEIN 4"/>
    <property type="match status" value="1"/>
</dbReference>
<protein>
    <recommendedName>
        <fullName evidence="2">PiggyBac transposable element-derived protein domain-containing protein</fullName>
    </recommendedName>
</protein>
<keyword evidence="1" id="KW-0175">Coiled coil</keyword>
<feature type="coiled-coil region" evidence="1">
    <location>
        <begin position="45"/>
        <end position="72"/>
    </location>
</feature>
<comment type="caution">
    <text evidence="3">The sequence shown here is derived from an EMBL/GenBank/DDBJ whole genome shotgun (WGS) entry which is preliminary data.</text>
</comment>